<evidence type="ECO:0000313" key="8">
    <source>
        <dbReference type="EMBL" id="KAJ5095698.1"/>
    </source>
</evidence>
<proteinExistence type="inferred from homology"/>
<dbReference type="PROSITE" id="PS00131">
    <property type="entry name" value="CARBOXYPEPT_SER_SER"/>
    <property type="match status" value="1"/>
</dbReference>
<keyword evidence="5 7" id="KW-0378">Hydrolase</keyword>
<dbReference type="InterPro" id="IPR018202">
    <property type="entry name" value="Ser_caboxypep_ser_AS"/>
</dbReference>
<dbReference type="PRINTS" id="PR00724">
    <property type="entry name" value="CRBOXYPTASEC"/>
</dbReference>
<dbReference type="GO" id="GO:0072330">
    <property type="term" value="P:monocarboxylic acid biosynthetic process"/>
    <property type="evidence" value="ECO:0007669"/>
    <property type="project" value="UniProtKB-ARBA"/>
</dbReference>
<keyword evidence="6" id="KW-0325">Glycoprotein</keyword>
<dbReference type="Proteomes" id="UP001141434">
    <property type="component" value="Unassembled WGS sequence"/>
</dbReference>
<dbReference type="GO" id="GO:0004185">
    <property type="term" value="F:serine-type carboxypeptidase activity"/>
    <property type="evidence" value="ECO:0007669"/>
    <property type="project" value="UniProtKB-UniRule"/>
</dbReference>
<dbReference type="PANTHER" id="PTHR11802:SF479">
    <property type="entry name" value="CARBOXYPEPTIDASE"/>
    <property type="match status" value="1"/>
</dbReference>
<evidence type="ECO:0000256" key="2">
    <source>
        <dbReference type="ARBA" id="ARBA00022645"/>
    </source>
</evidence>
<dbReference type="RefSeq" id="XP_056511249.1">
    <property type="nucleotide sequence ID" value="XM_056655636.1"/>
</dbReference>
<dbReference type="EC" id="3.4.16.-" evidence="7"/>
<comment type="caution">
    <text evidence="8">The sequence shown here is derived from an EMBL/GenBank/DDBJ whole genome shotgun (WGS) entry which is preliminary data.</text>
</comment>
<dbReference type="FunFam" id="3.40.50.1820:FF:000118">
    <property type="entry name" value="Carboxypeptidase"/>
    <property type="match status" value="1"/>
</dbReference>
<dbReference type="GO" id="GO:0006508">
    <property type="term" value="P:proteolysis"/>
    <property type="evidence" value="ECO:0007669"/>
    <property type="project" value="UniProtKB-KW"/>
</dbReference>
<dbReference type="GeneID" id="81394804"/>
<evidence type="ECO:0000313" key="9">
    <source>
        <dbReference type="Proteomes" id="UP001141434"/>
    </source>
</evidence>
<keyword evidence="3 7" id="KW-0645">Protease</keyword>
<reference evidence="8" key="2">
    <citation type="journal article" date="2023" name="IMA Fungus">
        <title>Comparative genomic study of the Penicillium genus elucidates a diverse pangenome and 15 lateral gene transfer events.</title>
        <authorList>
            <person name="Petersen C."/>
            <person name="Sorensen T."/>
            <person name="Nielsen M.R."/>
            <person name="Sondergaard T.E."/>
            <person name="Sorensen J.L."/>
            <person name="Fitzpatrick D.A."/>
            <person name="Frisvad J.C."/>
            <person name="Nielsen K.L."/>
        </authorList>
    </citation>
    <scope>NUCLEOTIDE SEQUENCE</scope>
    <source>
        <strain evidence="8">IBT 34128</strain>
    </source>
</reference>
<protein>
    <recommendedName>
        <fullName evidence="7">Carboxypeptidase</fullName>
        <ecNumber evidence="7">3.4.16.-</ecNumber>
    </recommendedName>
</protein>
<keyword evidence="2 7" id="KW-0121">Carboxypeptidase</keyword>
<feature type="signal peptide" evidence="7">
    <location>
        <begin position="1"/>
        <end position="23"/>
    </location>
</feature>
<evidence type="ECO:0000256" key="5">
    <source>
        <dbReference type="ARBA" id="ARBA00022801"/>
    </source>
</evidence>
<dbReference type="EMBL" id="JAPMSZ010000007">
    <property type="protein sequence ID" value="KAJ5095698.1"/>
    <property type="molecule type" value="Genomic_DNA"/>
</dbReference>
<evidence type="ECO:0000256" key="6">
    <source>
        <dbReference type="ARBA" id="ARBA00023180"/>
    </source>
</evidence>
<dbReference type="GO" id="GO:0017000">
    <property type="term" value="P:antibiotic biosynthetic process"/>
    <property type="evidence" value="ECO:0007669"/>
    <property type="project" value="UniProtKB-ARBA"/>
</dbReference>
<reference evidence="8" key="1">
    <citation type="submission" date="2022-11" db="EMBL/GenBank/DDBJ databases">
        <authorList>
            <person name="Petersen C."/>
        </authorList>
    </citation>
    <scope>NUCLEOTIDE SEQUENCE</scope>
    <source>
        <strain evidence="8">IBT 34128</strain>
    </source>
</reference>
<keyword evidence="9" id="KW-1185">Reference proteome</keyword>
<dbReference type="OrthoDB" id="443318at2759"/>
<keyword evidence="4 7" id="KW-0732">Signal</keyword>
<dbReference type="SUPFAM" id="SSF53474">
    <property type="entry name" value="alpha/beta-Hydrolases"/>
    <property type="match status" value="1"/>
</dbReference>
<comment type="similarity">
    <text evidence="1 7">Belongs to the peptidase S10 family.</text>
</comment>
<dbReference type="Gene3D" id="3.40.50.1820">
    <property type="entry name" value="alpha/beta hydrolase"/>
    <property type="match status" value="1"/>
</dbReference>
<dbReference type="InterPro" id="IPR029058">
    <property type="entry name" value="AB_hydrolase_fold"/>
</dbReference>
<evidence type="ECO:0000256" key="3">
    <source>
        <dbReference type="ARBA" id="ARBA00022670"/>
    </source>
</evidence>
<dbReference type="PANTHER" id="PTHR11802">
    <property type="entry name" value="SERINE PROTEASE FAMILY S10 SERINE CARBOXYPEPTIDASE"/>
    <property type="match status" value="1"/>
</dbReference>
<dbReference type="InterPro" id="IPR001563">
    <property type="entry name" value="Peptidase_S10"/>
</dbReference>
<accession>A0A9W9K779</accession>
<name>A0A9W9K779_9EURO</name>
<evidence type="ECO:0000256" key="4">
    <source>
        <dbReference type="ARBA" id="ARBA00022729"/>
    </source>
</evidence>
<gene>
    <name evidence="8" type="ORF">NUU61_005054</name>
</gene>
<dbReference type="Pfam" id="PF00450">
    <property type="entry name" value="Peptidase_S10"/>
    <property type="match status" value="1"/>
</dbReference>
<evidence type="ECO:0000256" key="1">
    <source>
        <dbReference type="ARBA" id="ARBA00009431"/>
    </source>
</evidence>
<evidence type="ECO:0000256" key="7">
    <source>
        <dbReference type="RuleBase" id="RU361156"/>
    </source>
</evidence>
<dbReference type="AlphaFoldDB" id="A0A9W9K779"/>
<organism evidence="8 9">
    <name type="scientific">Penicillium alfredii</name>
    <dbReference type="NCBI Taxonomy" id="1506179"/>
    <lineage>
        <taxon>Eukaryota</taxon>
        <taxon>Fungi</taxon>
        <taxon>Dikarya</taxon>
        <taxon>Ascomycota</taxon>
        <taxon>Pezizomycotina</taxon>
        <taxon>Eurotiomycetes</taxon>
        <taxon>Eurotiomycetidae</taxon>
        <taxon>Eurotiales</taxon>
        <taxon>Aspergillaceae</taxon>
        <taxon>Penicillium</taxon>
    </lineage>
</organism>
<feature type="chain" id="PRO_5041014700" description="Carboxypeptidase" evidence="7">
    <location>
        <begin position="24"/>
        <end position="533"/>
    </location>
</feature>
<sequence length="533" mass="59913">MLLMSILTPALVALSLGSDAVSAAKHGRFAERARAPLEQAKRAVEASQKKSSHSTEDFRFLNDKTKPYRVQSLPDVPFDIGEMYSGLVPIDTSNSSRNLFFIFQPTIGKPVDEITIWLNGGPGCSSMESFLQETGRFLWQPGTFAPVENPYSWVNLTNVLWVDQPVGTGYSTGTPTAKSQEETAQDFVKFFKNFQKIFGIKNFKIYVTGESYAGRYVPYISAAMLDEKNKEYFDLDGALAYDPCIGQFDYIQEEVPAVPFVQQNSNLFNFNKTFMAELERLHKSCGYADFLDEYLTFPASGVQPHKSFNTTSQAKCDVFDMINNEIFNINPCFDLYEINQMCPLLWDVLAFPTALDYQATGSTVYFDRADVKKALHAPNATWSECSNDPVFVGGSAGPEHEGDISANPIEHVLPQVIEATNRVLIGNGDYDMVIITNGTLLAIQNMTWNGHLGFETRPHAPIHISMPDLMYQEVFKANNQSGLDGPQGVMGIQHYERGLMWVETFMSGHMQPQYQPRVAYRHLEWLLRRVDSL</sequence>